<dbReference type="Proteomes" id="UP000094165">
    <property type="component" value="Unassembled WGS sequence"/>
</dbReference>
<sequence>MKKRILPIPLILLIPILLLIIVVIGGVYRFSLSDEEILAKYPSSAVSFDPVVKAVFDLKSVNPWTIEVPETSAFSFIDELDSEQYIAYGHYDSGLERGTVRVDIGKVLPVPQVDYAAYLAPMSVSNQGSGVFYYLALFKFDTQRSRVVLADSLYVGDRISITSLTAIEEGSIELQYLDRTDDSAMADTPTVEKKQRVVISGQLKIIASE</sequence>
<accession>A0A1E5D6N1</accession>
<dbReference type="EMBL" id="AJYW02000028">
    <property type="protein sequence ID" value="OEE79260.1"/>
    <property type="molecule type" value="Genomic_DNA"/>
</dbReference>
<evidence type="ECO:0000313" key="1">
    <source>
        <dbReference type="EMBL" id="OEE79260.1"/>
    </source>
</evidence>
<protein>
    <submittedName>
        <fullName evidence="1">Uncharacterized protein</fullName>
    </submittedName>
</protein>
<reference evidence="1 2" key="1">
    <citation type="journal article" date="2012" name="Science">
        <title>Ecological populations of bacteria act as socially cohesive units of antibiotic production and resistance.</title>
        <authorList>
            <person name="Cordero O.X."/>
            <person name="Wildschutte H."/>
            <person name="Kirkup B."/>
            <person name="Proehl S."/>
            <person name="Ngo L."/>
            <person name="Hussain F."/>
            <person name="Le Roux F."/>
            <person name="Mincer T."/>
            <person name="Polz M.F."/>
        </authorList>
    </citation>
    <scope>NUCLEOTIDE SEQUENCE [LARGE SCALE GENOMIC DNA]</scope>
    <source>
        <strain evidence="1 2">FF-238</strain>
    </source>
</reference>
<dbReference type="RefSeq" id="WP_017052972.1">
    <property type="nucleotide sequence ID" value="NZ_AJYW02000028.1"/>
</dbReference>
<comment type="caution">
    <text evidence="1">The sequence shown here is derived from an EMBL/GenBank/DDBJ whole genome shotgun (WGS) entry which is preliminary data.</text>
</comment>
<name>A0A1E5D6N1_9VIBR</name>
<dbReference type="AlphaFoldDB" id="A0A1E5D6N1"/>
<organism evidence="1 2">
    <name type="scientific">Vibrio genomosp. F6 str. FF-238</name>
    <dbReference type="NCBI Taxonomy" id="1191298"/>
    <lineage>
        <taxon>Bacteria</taxon>
        <taxon>Pseudomonadati</taxon>
        <taxon>Pseudomonadota</taxon>
        <taxon>Gammaproteobacteria</taxon>
        <taxon>Vibrionales</taxon>
        <taxon>Vibrionaceae</taxon>
        <taxon>Vibrio</taxon>
    </lineage>
</organism>
<gene>
    <name evidence="1" type="ORF">A130_12075</name>
</gene>
<keyword evidence="2" id="KW-1185">Reference proteome</keyword>
<proteinExistence type="predicted"/>
<evidence type="ECO:0000313" key="2">
    <source>
        <dbReference type="Proteomes" id="UP000094165"/>
    </source>
</evidence>